<evidence type="ECO:0000313" key="9">
    <source>
        <dbReference type="Proteomes" id="UP000006426"/>
    </source>
</evidence>
<dbReference type="RefSeq" id="WP_005742680.1">
    <property type="nucleotide sequence ID" value="NZ_CP031226.1"/>
</dbReference>
<dbReference type="GO" id="GO:0006672">
    <property type="term" value="P:ceramide metabolic process"/>
    <property type="evidence" value="ECO:0007669"/>
    <property type="project" value="InterPro"/>
</dbReference>
<dbReference type="GO" id="GO:0016020">
    <property type="term" value="C:membrane"/>
    <property type="evidence" value="ECO:0007669"/>
    <property type="project" value="UniProtKB-SubCell"/>
</dbReference>
<evidence type="ECO:0000256" key="7">
    <source>
        <dbReference type="SAM" id="Phobius"/>
    </source>
</evidence>
<dbReference type="InterPro" id="IPR008901">
    <property type="entry name" value="ACER"/>
</dbReference>
<sequence>MGTVTVKAHSIRWVLVALICGITVLAAALSSPIAQDQAYHAFGDHRHLFGVDNFWNVISNLPFVLVGLLGLHECWRQTSGGKMPHVVMYELPGTTVTFFAGVLLTGLGSAYYHLDPNNHTLIWDRLPMTISFMAFFSLIIGCHVSYKVAKIMAIPLLLAGLGSVLYWNYTESLGAGDLRPYALVQFLPILLIPVIMTGSGAKALRAAVIWKIIGLYMLAKALEHWDVQIYLALVSEMSGHAIKHVAASLATFVALLEVRDTWKGLEHECYLMDEGRGHEIKYNRTA</sequence>
<keyword evidence="6" id="KW-0862">Zinc</keyword>
<keyword evidence="6" id="KW-0479">Metal-binding</keyword>
<proteinExistence type="predicted"/>
<dbReference type="Proteomes" id="UP000006426">
    <property type="component" value="Plasmid pmppla107"/>
</dbReference>
<feature type="transmembrane region" description="Helical" evidence="7">
    <location>
        <begin position="126"/>
        <end position="144"/>
    </location>
</feature>
<comment type="subcellular location">
    <subcellularLocation>
        <location evidence="1">Membrane</location>
        <topology evidence="1">Multi-pass membrane protein</topology>
    </subcellularLocation>
</comment>
<feature type="binding site" evidence="6">
    <location>
        <position position="240"/>
    </location>
    <ligand>
        <name>Zn(2+)</name>
        <dbReference type="ChEBI" id="CHEBI:29105"/>
        <note>catalytic</note>
    </ligand>
</feature>
<keyword evidence="3" id="KW-0378">Hydrolase</keyword>
<keyword evidence="5 7" id="KW-0472">Membrane</keyword>
<accession>A0AAD0PWT1</accession>
<feature type="transmembrane region" description="Helical" evidence="7">
    <location>
        <begin position="181"/>
        <end position="201"/>
    </location>
</feature>
<evidence type="ECO:0000256" key="3">
    <source>
        <dbReference type="ARBA" id="ARBA00022801"/>
    </source>
</evidence>
<protein>
    <submittedName>
        <fullName evidence="8">Protein phosphatase 2C-like protein</fullName>
    </submittedName>
</protein>
<geneLocation type="plasmid" evidence="9">
    <name>pmppla107</name>
</geneLocation>
<dbReference type="GeneID" id="39473788"/>
<evidence type="ECO:0000256" key="1">
    <source>
        <dbReference type="ARBA" id="ARBA00004141"/>
    </source>
</evidence>
<feature type="binding site" evidence="6">
    <location>
        <position position="244"/>
    </location>
    <ligand>
        <name>Zn(2+)</name>
        <dbReference type="ChEBI" id="CHEBI:29105"/>
        <note>catalytic</note>
    </ligand>
</feature>
<keyword evidence="8" id="KW-0614">Plasmid</keyword>
<feature type="transmembrane region" description="Helical" evidence="7">
    <location>
        <begin position="151"/>
        <end position="169"/>
    </location>
</feature>
<comment type="cofactor">
    <cofactor evidence="6">
        <name>Zn(2+)</name>
        <dbReference type="ChEBI" id="CHEBI:29105"/>
    </cofactor>
</comment>
<dbReference type="GO" id="GO:0046872">
    <property type="term" value="F:metal ion binding"/>
    <property type="evidence" value="ECO:0007669"/>
    <property type="project" value="UniProtKB-KW"/>
</dbReference>
<evidence type="ECO:0000256" key="4">
    <source>
        <dbReference type="ARBA" id="ARBA00022989"/>
    </source>
</evidence>
<dbReference type="AlphaFoldDB" id="A0AAD0PWT1"/>
<feature type="transmembrane region" description="Helical" evidence="7">
    <location>
        <begin position="96"/>
        <end position="114"/>
    </location>
</feature>
<feature type="transmembrane region" description="Helical" evidence="7">
    <location>
        <begin position="54"/>
        <end position="75"/>
    </location>
</feature>
<name>A0AAD0PWT1_PSEAV</name>
<feature type="binding site" evidence="6">
    <location>
        <position position="113"/>
    </location>
    <ligand>
        <name>Zn(2+)</name>
        <dbReference type="ChEBI" id="CHEBI:29105"/>
        <note>catalytic</note>
    </ligand>
</feature>
<organism evidence="8 9">
    <name type="scientific">Pseudomonas amygdali pv. lachrymans str. M301315</name>
    <dbReference type="NCBI Taxonomy" id="629260"/>
    <lineage>
        <taxon>Bacteria</taxon>
        <taxon>Pseudomonadati</taxon>
        <taxon>Pseudomonadota</taxon>
        <taxon>Gammaproteobacteria</taxon>
        <taxon>Pseudomonadales</taxon>
        <taxon>Pseudomonadaceae</taxon>
        <taxon>Pseudomonas</taxon>
        <taxon>Pseudomonas amygdali</taxon>
    </lineage>
</organism>
<reference evidence="8 9" key="1">
    <citation type="journal article" date="2011" name="PLoS Pathog.">
        <title>Dynamic evolution of pathogenicity revealed by sequencing and comparative genomics of 19 Pseudomonas syringae isolates.</title>
        <authorList>
            <person name="Baltrus D.A."/>
            <person name="Nishimura M.T."/>
            <person name="Romanchuk A."/>
            <person name="Chang J.H."/>
            <person name="Mukhtar M.S."/>
            <person name="Cherkis K."/>
            <person name="Roach J."/>
            <person name="Grant S.R."/>
            <person name="Jones C.D."/>
            <person name="Dangl J.L."/>
        </authorList>
    </citation>
    <scope>NUCLEOTIDE SEQUENCE [LARGE SCALE GENOMIC DNA]</scope>
    <source>
        <strain evidence="8 9">M301315</strain>
    </source>
</reference>
<evidence type="ECO:0000256" key="6">
    <source>
        <dbReference type="PIRSR" id="PIRSR608901-2"/>
    </source>
</evidence>
<evidence type="ECO:0000256" key="5">
    <source>
        <dbReference type="ARBA" id="ARBA00023136"/>
    </source>
</evidence>
<evidence type="ECO:0000256" key="2">
    <source>
        <dbReference type="ARBA" id="ARBA00022692"/>
    </source>
</evidence>
<keyword evidence="2 7" id="KW-0812">Transmembrane</keyword>
<dbReference type="PANTHER" id="PTHR34368:SF1">
    <property type="entry name" value="OS01G0962200 PROTEIN"/>
    <property type="match status" value="1"/>
</dbReference>
<dbReference type="PANTHER" id="PTHR34368">
    <property type="entry name" value="OS01G0962200 PROTEIN"/>
    <property type="match status" value="1"/>
</dbReference>
<keyword evidence="4 7" id="KW-1133">Transmembrane helix</keyword>
<dbReference type="EMBL" id="CP031226">
    <property type="protein sequence ID" value="AXH60206.1"/>
    <property type="molecule type" value="Genomic_DNA"/>
</dbReference>
<evidence type="ECO:0000313" key="8">
    <source>
        <dbReference type="EMBL" id="AXH60206.1"/>
    </source>
</evidence>
<dbReference type="Pfam" id="PF05875">
    <property type="entry name" value="Ceramidase"/>
    <property type="match status" value="1"/>
</dbReference>
<dbReference type="GO" id="GO:0016811">
    <property type="term" value="F:hydrolase activity, acting on carbon-nitrogen (but not peptide) bonds, in linear amides"/>
    <property type="evidence" value="ECO:0007669"/>
    <property type="project" value="InterPro"/>
</dbReference>
<gene>
    <name evidence="8" type="ORF">PLA107_034025</name>
</gene>